<gene>
    <name evidence="9" type="ORF">GRI99_07560</name>
</gene>
<evidence type="ECO:0000256" key="7">
    <source>
        <dbReference type="SAM" id="Phobius"/>
    </source>
</evidence>
<dbReference type="Proteomes" id="UP000466966">
    <property type="component" value="Unassembled WGS sequence"/>
</dbReference>
<evidence type="ECO:0000313" key="10">
    <source>
        <dbReference type="Proteomes" id="UP000466966"/>
    </source>
</evidence>
<dbReference type="GO" id="GO:0022857">
    <property type="term" value="F:transmembrane transporter activity"/>
    <property type="evidence" value="ECO:0007669"/>
    <property type="project" value="InterPro"/>
</dbReference>
<comment type="caution">
    <text evidence="9">The sequence shown here is derived from an EMBL/GenBank/DDBJ whole genome shotgun (WGS) entry which is preliminary data.</text>
</comment>
<keyword evidence="6 7" id="KW-0472">Membrane</keyword>
<evidence type="ECO:0000256" key="4">
    <source>
        <dbReference type="ARBA" id="ARBA00022692"/>
    </source>
</evidence>
<comment type="similarity">
    <text evidence="2">Belongs to the major facilitator superfamily.</text>
</comment>
<protein>
    <submittedName>
        <fullName evidence="9">MFS transporter</fullName>
    </submittedName>
</protein>
<feature type="transmembrane region" description="Helical" evidence="7">
    <location>
        <begin position="333"/>
        <end position="358"/>
    </location>
</feature>
<keyword evidence="4 7" id="KW-0812">Transmembrane</keyword>
<dbReference type="InterPro" id="IPR004752">
    <property type="entry name" value="AmpG_permease/AT-1"/>
</dbReference>
<evidence type="ECO:0000256" key="6">
    <source>
        <dbReference type="ARBA" id="ARBA00023136"/>
    </source>
</evidence>
<proteinExistence type="inferred from homology"/>
<comment type="subcellular location">
    <subcellularLocation>
        <location evidence="1">Membrane</location>
        <topology evidence="1">Multi-pass membrane protein</topology>
    </subcellularLocation>
</comment>
<evidence type="ECO:0000256" key="3">
    <source>
        <dbReference type="ARBA" id="ARBA00022448"/>
    </source>
</evidence>
<accession>A0A844YWZ5</accession>
<feature type="transmembrane region" description="Helical" evidence="7">
    <location>
        <begin position="120"/>
        <end position="142"/>
    </location>
</feature>
<sequence>MVDGVAVEPRGAWRSVKPYLEKESLAAFFLGISSGFPFAMIAATLTTRLAQDGIDKSTVTAFSLAFLVYNLKFLWAWVVDGVRLPVIGRLGQRVSWMLVVGLLVMAAVINLALARPADDIWWTAVSAVLVGIAGATFDIIIDAYRIETLKPYQLGTGSGMSQYGWRIGAAAAGATALVVADRMGWQAAYIACAGFALPAMITALVLGEPPRRKVEIARKGMAEMWQSVSGPFVEFFRRSGALMVLLFILVHKIGDTLANLTFRLLFDDLGFTNDEIAIYDIGVGFWALIIGVFVGGVIYARLGLKKSVLISLVLMAVSNLSFAFLAAAGKSNLGMAAAIGFENFASGYGGVVVVAYFSALCDLRFTAAQYALISAGSSIVGRFITGTTAGTLIEDMGYFNFYVLTTVLALPGIVLFWWMMRTGLVDAAMGTAGGGEDGNVDTPH</sequence>
<dbReference type="SUPFAM" id="SSF103473">
    <property type="entry name" value="MFS general substrate transporter"/>
    <property type="match status" value="1"/>
</dbReference>
<dbReference type="OrthoDB" id="9787815at2"/>
<feature type="transmembrane region" description="Helical" evidence="7">
    <location>
        <begin position="25"/>
        <end position="47"/>
    </location>
</feature>
<evidence type="ECO:0000256" key="1">
    <source>
        <dbReference type="ARBA" id="ARBA00004141"/>
    </source>
</evidence>
<dbReference type="PANTHER" id="PTHR12778">
    <property type="entry name" value="SOLUTE CARRIER FAMILY 33 ACETYL-COA TRANSPORTER -RELATED"/>
    <property type="match status" value="1"/>
</dbReference>
<dbReference type="GO" id="GO:0016020">
    <property type="term" value="C:membrane"/>
    <property type="evidence" value="ECO:0007669"/>
    <property type="project" value="UniProtKB-SubCell"/>
</dbReference>
<evidence type="ECO:0000256" key="5">
    <source>
        <dbReference type="ARBA" id="ARBA00022989"/>
    </source>
</evidence>
<dbReference type="NCBIfam" id="TIGR00901">
    <property type="entry name" value="2A0125"/>
    <property type="match status" value="1"/>
</dbReference>
<feature type="transmembrane region" description="Helical" evidence="7">
    <location>
        <begin position="186"/>
        <end position="207"/>
    </location>
</feature>
<feature type="transmembrane region" description="Helical" evidence="7">
    <location>
        <begin position="399"/>
        <end position="419"/>
    </location>
</feature>
<organism evidence="9 10">
    <name type="scientific">Alteraurantiacibacter buctensis</name>
    <dbReference type="NCBI Taxonomy" id="1503981"/>
    <lineage>
        <taxon>Bacteria</taxon>
        <taxon>Pseudomonadati</taxon>
        <taxon>Pseudomonadota</taxon>
        <taxon>Alphaproteobacteria</taxon>
        <taxon>Sphingomonadales</taxon>
        <taxon>Erythrobacteraceae</taxon>
        <taxon>Alteraurantiacibacter</taxon>
    </lineage>
</organism>
<dbReference type="Gene3D" id="1.20.1250.20">
    <property type="entry name" value="MFS general substrate transporter like domains"/>
    <property type="match status" value="2"/>
</dbReference>
<dbReference type="InterPro" id="IPR020846">
    <property type="entry name" value="MFS_dom"/>
</dbReference>
<feature type="transmembrane region" description="Helical" evidence="7">
    <location>
        <begin position="59"/>
        <end position="82"/>
    </location>
</feature>
<dbReference type="AlphaFoldDB" id="A0A844YWZ5"/>
<dbReference type="PANTHER" id="PTHR12778:SF10">
    <property type="entry name" value="MAJOR FACILITATOR SUPERFAMILY DOMAIN-CONTAINING PROTEIN 3"/>
    <property type="match status" value="1"/>
</dbReference>
<dbReference type="InterPro" id="IPR036259">
    <property type="entry name" value="MFS_trans_sf"/>
</dbReference>
<dbReference type="InterPro" id="IPR011701">
    <property type="entry name" value="MFS"/>
</dbReference>
<feature type="transmembrane region" description="Helical" evidence="7">
    <location>
        <begin position="94"/>
        <end position="114"/>
    </location>
</feature>
<name>A0A844YWZ5_9SPHN</name>
<reference evidence="9 10" key="1">
    <citation type="submission" date="2019-12" db="EMBL/GenBank/DDBJ databases">
        <title>Genomic-based taxomic classification of the family Erythrobacteraceae.</title>
        <authorList>
            <person name="Xu L."/>
        </authorList>
    </citation>
    <scope>NUCLEOTIDE SEQUENCE [LARGE SCALE GENOMIC DNA]</scope>
    <source>
        <strain evidence="9 10">M0322</strain>
    </source>
</reference>
<feature type="transmembrane region" description="Helical" evidence="7">
    <location>
        <begin position="307"/>
        <end position="327"/>
    </location>
</feature>
<evidence type="ECO:0000313" key="9">
    <source>
        <dbReference type="EMBL" id="MXO71498.1"/>
    </source>
</evidence>
<keyword evidence="5 7" id="KW-1133">Transmembrane helix</keyword>
<feature type="domain" description="Major facilitator superfamily (MFS) profile" evidence="8">
    <location>
        <begin position="23"/>
        <end position="423"/>
    </location>
</feature>
<evidence type="ECO:0000256" key="2">
    <source>
        <dbReference type="ARBA" id="ARBA00008335"/>
    </source>
</evidence>
<keyword evidence="10" id="KW-1185">Reference proteome</keyword>
<dbReference type="EMBL" id="WTYV01000002">
    <property type="protein sequence ID" value="MXO71498.1"/>
    <property type="molecule type" value="Genomic_DNA"/>
</dbReference>
<dbReference type="Pfam" id="PF07690">
    <property type="entry name" value="MFS_1"/>
    <property type="match status" value="1"/>
</dbReference>
<feature type="transmembrane region" description="Helical" evidence="7">
    <location>
        <begin position="276"/>
        <end position="300"/>
    </location>
</feature>
<dbReference type="PROSITE" id="PS50850">
    <property type="entry name" value="MFS"/>
    <property type="match status" value="1"/>
</dbReference>
<evidence type="ECO:0000259" key="8">
    <source>
        <dbReference type="PROSITE" id="PS50850"/>
    </source>
</evidence>
<keyword evidence="3" id="KW-0813">Transport</keyword>